<dbReference type="SUPFAM" id="SSF52096">
    <property type="entry name" value="ClpP/crotonase"/>
    <property type="match status" value="1"/>
</dbReference>
<dbReference type="Proteomes" id="UP001589738">
    <property type="component" value="Unassembled WGS sequence"/>
</dbReference>
<keyword evidence="2" id="KW-0456">Lyase</keyword>
<dbReference type="PANTHER" id="PTHR11941:SF54">
    <property type="entry name" value="ENOYL-COA HYDRATASE, MITOCHONDRIAL"/>
    <property type="match status" value="1"/>
</dbReference>
<dbReference type="EMBL" id="JBHLUU010000054">
    <property type="protein sequence ID" value="MFC0475936.1"/>
    <property type="molecule type" value="Genomic_DNA"/>
</dbReference>
<dbReference type="Gene3D" id="1.10.12.10">
    <property type="entry name" value="Lyase 2-enoyl-coa Hydratase, Chain A, domain 2"/>
    <property type="match status" value="1"/>
</dbReference>
<comment type="similarity">
    <text evidence="1">Belongs to the enoyl-CoA hydratase/isomerase family.</text>
</comment>
<keyword evidence="4" id="KW-1185">Reference proteome</keyword>
<evidence type="ECO:0000313" key="4">
    <source>
        <dbReference type="Proteomes" id="UP001589738"/>
    </source>
</evidence>
<evidence type="ECO:0000313" key="3">
    <source>
        <dbReference type="EMBL" id="MFC0475936.1"/>
    </source>
</evidence>
<reference evidence="3 4" key="1">
    <citation type="submission" date="2024-09" db="EMBL/GenBank/DDBJ databases">
        <authorList>
            <person name="Sun Q."/>
            <person name="Mori K."/>
        </authorList>
    </citation>
    <scope>NUCLEOTIDE SEQUENCE [LARGE SCALE GENOMIC DNA]</scope>
    <source>
        <strain evidence="3 4">CGMCC 1.9126</strain>
    </source>
</reference>
<dbReference type="InterPro" id="IPR001753">
    <property type="entry name" value="Enoyl-CoA_hydra/iso"/>
</dbReference>
<evidence type="ECO:0000256" key="1">
    <source>
        <dbReference type="ARBA" id="ARBA00005254"/>
    </source>
</evidence>
<sequence length="131" mass="14085">MCLPEVTLGIIPGYGGTQRLPRLVGLGKAKELIFSGESINAEEAYRIGLIDKLVPSGKALDEAKVLAVKIATRGPVAVSKAKSAMNLGFNTTLNEGIKIEAQYFGELCVTEDKVEGVRAFMEKRKAEFKGI</sequence>
<organism evidence="3 4">
    <name type="scientific">Robertmurraya beringensis</name>
    <dbReference type="NCBI Taxonomy" id="641660"/>
    <lineage>
        <taxon>Bacteria</taxon>
        <taxon>Bacillati</taxon>
        <taxon>Bacillota</taxon>
        <taxon>Bacilli</taxon>
        <taxon>Bacillales</taxon>
        <taxon>Bacillaceae</taxon>
        <taxon>Robertmurraya</taxon>
    </lineage>
</organism>
<dbReference type="InterPro" id="IPR029045">
    <property type="entry name" value="ClpP/crotonase-like_dom_sf"/>
</dbReference>
<gene>
    <name evidence="3" type="ORF">ACFFHF_11850</name>
</gene>
<dbReference type="Gene3D" id="3.90.226.10">
    <property type="entry name" value="2-enoyl-CoA Hydratase, Chain A, domain 1"/>
    <property type="match status" value="1"/>
</dbReference>
<dbReference type="CDD" id="cd06558">
    <property type="entry name" value="crotonase-like"/>
    <property type="match status" value="1"/>
</dbReference>
<proteinExistence type="inferred from homology"/>
<evidence type="ECO:0000256" key="2">
    <source>
        <dbReference type="ARBA" id="ARBA00023239"/>
    </source>
</evidence>
<name>A0ABV6KVJ9_9BACI</name>
<comment type="caution">
    <text evidence="3">The sequence shown here is derived from an EMBL/GenBank/DDBJ whole genome shotgun (WGS) entry which is preliminary data.</text>
</comment>
<dbReference type="InterPro" id="IPR014748">
    <property type="entry name" value="Enoyl-CoA_hydra_C"/>
</dbReference>
<dbReference type="Pfam" id="PF00378">
    <property type="entry name" value="ECH_1"/>
    <property type="match status" value="1"/>
</dbReference>
<dbReference type="PANTHER" id="PTHR11941">
    <property type="entry name" value="ENOYL-COA HYDRATASE-RELATED"/>
    <property type="match status" value="1"/>
</dbReference>
<accession>A0ABV6KVJ9</accession>
<dbReference type="RefSeq" id="WP_377058225.1">
    <property type="nucleotide sequence ID" value="NZ_JBHLUU010000054.1"/>
</dbReference>
<protein>
    <submittedName>
        <fullName evidence="3">Enoyl-CoA hydratase/isomerase family protein</fullName>
    </submittedName>
</protein>